<sequence length="265" mass="30613">MLKEVHDNLGHKGVYTTHVHLMLCFWWSHIVKDVMRKLYIPPTVPMPGGLFRKAHIDTMKMPKAGGFEYIMQAQCTLTSYPKRCMLCKENTNCDGDDTRWYQVVHCAFWAERITIHHVTGLLPYFMVHGLRRNTTTDLIAWRTHQLQKHKSDLDVIKDKVVAACFKSICNFEQCFRTSIKSYEFVPGILVLVHNSKGGSYMLTELDGMISKLCFAMFHVIPYYPRSKYCISVTQMTGIDDNSIDQPEAGKNIEPEEDNTECVYKD</sequence>
<dbReference type="Proteomes" id="UP000054485">
    <property type="component" value="Unassembled WGS sequence"/>
</dbReference>
<proteinExistence type="predicted"/>
<gene>
    <name evidence="2" type="ORF">CY34DRAFT_25606</name>
</gene>
<dbReference type="AlphaFoldDB" id="A0A0C9ZLX7"/>
<keyword evidence="3" id="KW-1185">Reference proteome</keyword>
<name>A0A0C9ZLX7_9AGAM</name>
<organism evidence="2 3">
    <name type="scientific">Suillus luteus UH-Slu-Lm8-n1</name>
    <dbReference type="NCBI Taxonomy" id="930992"/>
    <lineage>
        <taxon>Eukaryota</taxon>
        <taxon>Fungi</taxon>
        <taxon>Dikarya</taxon>
        <taxon>Basidiomycota</taxon>
        <taxon>Agaricomycotina</taxon>
        <taxon>Agaricomycetes</taxon>
        <taxon>Agaricomycetidae</taxon>
        <taxon>Boletales</taxon>
        <taxon>Suillineae</taxon>
        <taxon>Suillaceae</taxon>
        <taxon>Suillus</taxon>
    </lineage>
</organism>
<dbReference type="HOGENOM" id="CLU_1050428_0_0_1"/>
<dbReference type="InParanoid" id="A0A0C9ZLX7"/>
<evidence type="ECO:0008006" key="4">
    <source>
        <dbReference type="Google" id="ProtNLM"/>
    </source>
</evidence>
<accession>A0A0C9ZLX7</accession>
<reference evidence="3" key="2">
    <citation type="submission" date="2015-01" db="EMBL/GenBank/DDBJ databases">
        <title>Evolutionary Origins and Diversification of the Mycorrhizal Mutualists.</title>
        <authorList>
            <consortium name="DOE Joint Genome Institute"/>
            <consortium name="Mycorrhizal Genomics Consortium"/>
            <person name="Kohler A."/>
            <person name="Kuo A."/>
            <person name="Nagy L.G."/>
            <person name="Floudas D."/>
            <person name="Copeland A."/>
            <person name="Barry K.W."/>
            <person name="Cichocki N."/>
            <person name="Veneault-Fourrey C."/>
            <person name="LaButti K."/>
            <person name="Lindquist E.A."/>
            <person name="Lipzen A."/>
            <person name="Lundell T."/>
            <person name="Morin E."/>
            <person name="Murat C."/>
            <person name="Riley R."/>
            <person name="Ohm R."/>
            <person name="Sun H."/>
            <person name="Tunlid A."/>
            <person name="Henrissat B."/>
            <person name="Grigoriev I.V."/>
            <person name="Hibbett D.S."/>
            <person name="Martin F."/>
        </authorList>
    </citation>
    <scope>NUCLEOTIDE SEQUENCE [LARGE SCALE GENOMIC DNA]</scope>
    <source>
        <strain evidence="3">UH-Slu-Lm8-n1</strain>
    </source>
</reference>
<evidence type="ECO:0000313" key="3">
    <source>
        <dbReference type="Proteomes" id="UP000054485"/>
    </source>
</evidence>
<protein>
    <recommendedName>
        <fullName evidence="4">Integrase zinc-binding domain-containing protein</fullName>
    </recommendedName>
</protein>
<feature type="region of interest" description="Disordered" evidence="1">
    <location>
        <begin position="243"/>
        <end position="265"/>
    </location>
</feature>
<dbReference type="OrthoDB" id="444848at2759"/>
<evidence type="ECO:0000256" key="1">
    <source>
        <dbReference type="SAM" id="MobiDB-lite"/>
    </source>
</evidence>
<evidence type="ECO:0000313" key="2">
    <source>
        <dbReference type="EMBL" id="KIK38540.1"/>
    </source>
</evidence>
<dbReference type="EMBL" id="KN835387">
    <property type="protein sequence ID" value="KIK38540.1"/>
    <property type="molecule type" value="Genomic_DNA"/>
</dbReference>
<reference evidence="2 3" key="1">
    <citation type="submission" date="2014-04" db="EMBL/GenBank/DDBJ databases">
        <authorList>
            <consortium name="DOE Joint Genome Institute"/>
            <person name="Kuo A."/>
            <person name="Ruytinx J."/>
            <person name="Rineau F."/>
            <person name="Colpaert J."/>
            <person name="Kohler A."/>
            <person name="Nagy L.G."/>
            <person name="Floudas D."/>
            <person name="Copeland A."/>
            <person name="Barry K.W."/>
            <person name="Cichocki N."/>
            <person name="Veneault-Fourrey C."/>
            <person name="LaButti K."/>
            <person name="Lindquist E.A."/>
            <person name="Lipzen A."/>
            <person name="Lundell T."/>
            <person name="Morin E."/>
            <person name="Murat C."/>
            <person name="Sun H."/>
            <person name="Tunlid A."/>
            <person name="Henrissat B."/>
            <person name="Grigoriev I.V."/>
            <person name="Hibbett D.S."/>
            <person name="Martin F."/>
            <person name="Nordberg H.P."/>
            <person name="Cantor M.N."/>
            <person name="Hua S.X."/>
        </authorList>
    </citation>
    <scope>NUCLEOTIDE SEQUENCE [LARGE SCALE GENOMIC DNA]</scope>
    <source>
        <strain evidence="2 3">UH-Slu-Lm8-n1</strain>
    </source>
</reference>
<dbReference type="STRING" id="930992.A0A0C9ZLX7"/>